<dbReference type="Gene3D" id="3.30.70.330">
    <property type="match status" value="1"/>
</dbReference>
<evidence type="ECO:0000259" key="3">
    <source>
        <dbReference type="PROSITE" id="PS50102"/>
    </source>
</evidence>
<feature type="domain" description="RRM" evidence="3">
    <location>
        <begin position="30"/>
        <end position="104"/>
    </location>
</feature>
<dbReference type="InterPro" id="IPR000504">
    <property type="entry name" value="RRM_dom"/>
</dbReference>
<dbReference type="PANTHER" id="PTHR10501">
    <property type="entry name" value="U1 SMALL NUCLEAR RIBONUCLEOPROTEIN A/U2 SMALL NUCLEAR RIBONUCLEOPROTEIN B"/>
    <property type="match status" value="1"/>
</dbReference>
<dbReference type="GO" id="GO:0003723">
    <property type="term" value="F:RNA binding"/>
    <property type="evidence" value="ECO:0007669"/>
    <property type="project" value="UniProtKB-UniRule"/>
</dbReference>
<evidence type="ECO:0000256" key="1">
    <source>
        <dbReference type="ARBA" id="ARBA00022884"/>
    </source>
</evidence>
<evidence type="ECO:0000313" key="5">
    <source>
        <dbReference type="Proteomes" id="UP000001075"/>
    </source>
</evidence>
<dbReference type="Proteomes" id="UP000001075">
    <property type="component" value="Unassembled WGS sequence"/>
</dbReference>
<keyword evidence="4" id="KW-0687">Ribonucleoprotein</keyword>
<evidence type="ECO:0000256" key="2">
    <source>
        <dbReference type="PROSITE-ProRule" id="PRU00176"/>
    </source>
</evidence>
<accession>G3IJY3</accession>
<dbReference type="InterPro" id="IPR035979">
    <property type="entry name" value="RBD_domain_sf"/>
</dbReference>
<evidence type="ECO:0000313" key="4">
    <source>
        <dbReference type="EMBL" id="EGW06587.1"/>
    </source>
</evidence>
<protein>
    <submittedName>
        <fullName evidence="4">U1 small nuclear ribonucleoprotein A</fullName>
    </submittedName>
</protein>
<dbReference type="SUPFAM" id="SSF54928">
    <property type="entry name" value="RNA-binding domain, RBD"/>
    <property type="match status" value="1"/>
</dbReference>
<gene>
    <name evidence="4" type="ORF">I79_024174</name>
</gene>
<dbReference type="SMART" id="SM00360">
    <property type="entry name" value="RRM"/>
    <property type="match status" value="1"/>
</dbReference>
<dbReference type="FunFam" id="3.30.70.330:FF:000029">
    <property type="entry name" value="U2 small nuclear ribonucleoprotein B"/>
    <property type="match status" value="1"/>
</dbReference>
<dbReference type="InParanoid" id="G3IJY3"/>
<dbReference type="STRING" id="10029.G3IJY3"/>
<dbReference type="EMBL" id="JH003437">
    <property type="protein sequence ID" value="EGW06587.1"/>
    <property type="molecule type" value="Genomic_DNA"/>
</dbReference>
<dbReference type="AlphaFoldDB" id="G3IJY3"/>
<dbReference type="Pfam" id="PF00076">
    <property type="entry name" value="RRM_1"/>
    <property type="match status" value="1"/>
</dbReference>
<name>G3IJY3_CRIGR</name>
<dbReference type="InterPro" id="IPR012677">
    <property type="entry name" value="Nucleotide-bd_a/b_plait_sf"/>
</dbReference>
<sequence>MGVLMVTGLRNHLLKELFWQLLLSENPPNHILFLTNLPEETNKLMLSMLFNQCPGFKEVHLVPGQHDIAFVEFDNEVQAGAAPDALQGFKITQNNAMKISFAKK</sequence>
<organism evidence="4 5">
    <name type="scientific">Cricetulus griseus</name>
    <name type="common">Chinese hamster</name>
    <name type="synonym">Cricetulus barabensis griseus</name>
    <dbReference type="NCBI Taxonomy" id="10029"/>
    <lineage>
        <taxon>Eukaryota</taxon>
        <taxon>Metazoa</taxon>
        <taxon>Chordata</taxon>
        <taxon>Craniata</taxon>
        <taxon>Vertebrata</taxon>
        <taxon>Euteleostomi</taxon>
        <taxon>Mammalia</taxon>
        <taxon>Eutheria</taxon>
        <taxon>Euarchontoglires</taxon>
        <taxon>Glires</taxon>
        <taxon>Rodentia</taxon>
        <taxon>Myomorpha</taxon>
        <taxon>Muroidea</taxon>
        <taxon>Cricetidae</taxon>
        <taxon>Cricetinae</taxon>
        <taxon>Cricetulus</taxon>
    </lineage>
</organism>
<keyword evidence="1 2" id="KW-0694">RNA-binding</keyword>
<dbReference type="GO" id="GO:1990904">
    <property type="term" value="C:ribonucleoprotein complex"/>
    <property type="evidence" value="ECO:0007669"/>
    <property type="project" value="UniProtKB-KW"/>
</dbReference>
<proteinExistence type="predicted"/>
<reference evidence="5" key="1">
    <citation type="journal article" date="2011" name="Nat. Biotechnol.">
        <title>The genomic sequence of the Chinese hamster ovary (CHO)-K1 cell line.</title>
        <authorList>
            <person name="Xu X."/>
            <person name="Nagarajan H."/>
            <person name="Lewis N.E."/>
            <person name="Pan S."/>
            <person name="Cai Z."/>
            <person name="Liu X."/>
            <person name="Chen W."/>
            <person name="Xie M."/>
            <person name="Wang W."/>
            <person name="Hammond S."/>
            <person name="Andersen M.R."/>
            <person name="Neff N."/>
            <person name="Passarelli B."/>
            <person name="Koh W."/>
            <person name="Fan H.C."/>
            <person name="Wang J."/>
            <person name="Gui Y."/>
            <person name="Lee K.H."/>
            <person name="Betenbaugh M.J."/>
            <person name="Quake S.R."/>
            <person name="Famili I."/>
            <person name="Palsson B.O."/>
            <person name="Wang J."/>
        </authorList>
    </citation>
    <scope>NUCLEOTIDE SEQUENCE [LARGE SCALE GENOMIC DNA]</scope>
    <source>
        <strain evidence="5">CHO K1 cell line</strain>
    </source>
</reference>
<dbReference type="PROSITE" id="PS50102">
    <property type="entry name" value="RRM"/>
    <property type="match status" value="1"/>
</dbReference>